<accession>A0A919AK61</accession>
<dbReference type="EMBL" id="BNCI01000001">
    <property type="protein sequence ID" value="GHF11357.1"/>
    <property type="molecule type" value="Genomic_DNA"/>
</dbReference>
<comment type="caution">
    <text evidence="1">The sequence shown here is derived from an EMBL/GenBank/DDBJ whole genome shotgun (WGS) entry which is preliminary data.</text>
</comment>
<proteinExistence type="predicted"/>
<dbReference type="Proteomes" id="UP000630923">
    <property type="component" value="Unassembled WGS sequence"/>
</dbReference>
<name>A0A919AK61_9PROT</name>
<gene>
    <name evidence="1" type="ORF">GCM10017044_01380</name>
</gene>
<evidence type="ECO:0000313" key="2">
    <source>
        <dbReference type="Proteomes" id="UP000630923"/>
    </source>
</evidence>
<reference evidence="1" key="1">
    <citation type="journal article" date="2014" name="Int. J. Syst. Evol. Microbiol.">
        <title>Complete genome sequence of Corynebacterium casei LMG S-19264T (=DSM 44701T), isolated from a smear-ripened cheese.</title>
        <authorList>
            <consortium name="US DOE Joint Genome Institute (JGI-PGF)"/>
            <person name="Walter F."/>
            <person name="Albersmeier A."/>
            <person name="Kalinowski J."/>
            <person name="Ruckert C."/>
        </authorList>
    </citation>
    <scope>NUCLEOTIDE SEQUENCE</scope>
    <source>
        <strain evidence="1">KCTC 42590</strain>
    </source>
</reference>
<evidence type="ECO:0000313" key="1">
    <source>
        <dbReference type="EMBL" id="GHF11357.1"/>
    </source>
</evidence>
<organism evidence="1 2">
    <name type="scientific">Kordiimonas sediminis</name>
    <dbReference type="NCBI Taxonomy" id="1735581"/>
    <lineage>
        <taxon>Bacteria</taxon>
        <taxon>Pseudomonadati</taxon>
        <taxon>Pseudomonadota</taxon>
        <taxon>Alphaproteobacteria</taxon>
        <taxon>Kordiimonadales</taxon>
        <taxon>Kordiimonadaceae</taxon>
        <taxon>Kordiimonas</taxon>
    </lineage>
</organism>
<dbReference type="AlphaFoldDB" id="A0A919AK61"/>
<keyword evidence="2" id="KW-1185">Reference proteome</keyword>
<protein>
    <submittedName>
        <fullName evidence="1">Uncharacterized protein</fullName>
    </submittedName>
</protein>
<sequence length="61" mass="7038">MSIFKYEEIEKCVSAISERVGEQLEMVNYNTSPKIDDAISAADQVLCRSMLKREYEIYDAL</sequence>
<reference evidence="1" key="2">
    <citation type="submission" date="2020-09" db="EMBL/GenBank/DDBJ databases">
        <authorList>
            <person name="Sun Q."/>
            <person name="Kim S."/>
        </authorList>
    </citation>
    <scope>NUCLEOTIDE SEQUENCE</scope>
    <source>
        <strain evidence="1">KCTC 42590</strain>
    </source>
</reference>